<dbReference type="Proteomes" id="UP000243547">
    <property type="component" value="Unassembled WGS sequence"/>
</dbReference>
<evidence type="ECO:0000313" key="6">
    <source>
        <dbReference type="Proteomes" id="UP000243547"/>
    </source>
</evidence>
<keyword evidence="6" id="KW-1185">Reference proteome</keyword>
<organism evidence="5 6">
    <name type="scientific">Anaerobranca californiensis DSM 14826</name>
    <dbReference type="NCBI Taxonomy" id="1120989"/>
    <lineage>
        <taxon>Bacteria</taxon>
        <taxon>Bacillati</taxon>
        <taxon>Bacillota</taxon>
        <taxon>Clostridia</taxon>
        <taxon>Eubacteriales</taxon>
        <taxon>Proteinivoracaceae</taxon>
        <taxon>Anaerobranca</taxon>
    </lineage>
</organism>
<feature type="domain" description="Nucleotidyl transferase" evidence="3">
    <location>
        <begin position="17"/>
        <end position="182"/>
    </location>
</feature>
<dbReference type="RefSeq" id="WP_072908042.1">
    <property type="nucleotide sequence ID" value="NZ_FRAI01000021.1"/>
</dbReference>
<reference evidence="6" key="1">
    <citation type="submission" date="2016-11" db="EMBL/GenBank/DDBJ databases">
        <authorList>
            <person name="Varghese N."/>
            <person name="Submissions S."/>
        </authorList>
    </citation>
    <scope>NUCLEOTIDE SEQUENCE [LARGE SCALE GENOMIC DNA]</scope>
    <source>
        <strain evidence="6">DSM 14826</strain>
    </source>
</reference>
<dbReference type="Pfam" id="PF00483">
    <property type="entry name" value="NTP_transferase"/>
    <property type="match status" value="1"/>
</dbReference>
<proteinExistence type="inferred from homology"/>
<dbReference type="EMBL" id="FRAI01000021">
    <property type="protein sequence ID" value="SHK20253.1"/>
    <property type="molecule type" value="Genomic_DNA"/>
</dbReference>
<name>A0A1M6QJK4_9FIRM</name>
<keyword evidence="5" id="KW-0808">Transferase</keyword>
<gene>
    <name evidence="5" type="ORF">SAMN02745227_01769</name>
</gene>
<dbReference type="InterPro" id="IPR056818">
    <property type="entry name" value="GlmU/GlgC-like_hexapep"/>
</dbReference>
<evidence type="ECO:0000313" key="5">
    <source>
        <dbReference type="EMBL" id="SHK20253.1"/>
    </source>
</evidence>
<comment type="similarity">
    <text evidence="1">Belongs to the bacterial/plant glucose-1-phosphate adenylyltransferase family.</text>
</comment>
<keyword evidence="2" id="KW-0320">Glycogen biosynthesis</keyword>
<keyword evidence="5" id="KW-0548">Nucleotidyltransferase</keyword>
<feature type="domain" description="Glucose-1-phosphate adenylyltransferase/Bifunctional protein GlmU-like C-terminal hexapeptide" evidence="4">
    <location>
        <begin position="274"/>
        <end position="350"/>
    </location>
</feature>
<dbReference type="InterPro" id="IPR005835">
    <property type="entry name" value="NTP_transferase_dom"/>
</dbReference>
<dbReference type="Gene3D" id="3.90.550.10">
    <property type="entry name" value="Spore Coat Polysaccharide Biosynthesis Protein SpsA, Chain A"/>
    <property type="match status" value="1"/>
</dbReference>
<evidence type="ECO:0000259" key="3">
    <source>
        <dbReference type="Pfam" id="PF00483"/>
    </source>
</evidence>
<dbReference type="PANTHER" id="PTHR43523">
    <property type="entry name" value="GLUCOSE-1-PHOSPHATE ADENYLYLTRANSFERASE-RELATED"/>
    <property type="match status" value="1"/>
</dbReference>
<dbReference type="AlphaFoldDB" id="A0A1M6QJK4"/>
<dbReference type="CDD" id="cd02508">
    <property type="entry name" value="ADP_Glucose_PP"/>
    <property type="match status" value="1"/>
</dbReference>
<dbReference type="SUPFAM" id="SSF51161">
    <property type="entry name" value="Trimeric LpxA-like enzymes"/>
    <property type="match status" value="1"/>
</dbReference>
<evidence type="ECO:0000256" key="2">
    <source>
        <dbReference type="ARBA" id="ARBA00023056"/>
    </source>
</evidence>
<dbReference type="InterPro" id="IPR011832">
    <property type="entry name" value="GlgDAde_trans"/>
</dbReference>
<dbReference type="OrthoDB" id="9803871at2"/>
<dbReference type="Pfam" id="PF24894">
    <property type="entry name" value="Hexapep_GlmU"/>
    <property type="match status" value="1"/>
</dbReference>
<dbReference type="InterPro" id="IPR029044">
    <property type="entry name" value="Nucleotide-diphossugar_trans"/>
</dbReference>
<dbReference type="STRING" id="1120989.SAMN02745227_01769"/>
<dbReference type="SUPFAM" id="SSF53448">
    <property type="entry name" value="Nucleotide-diphospho-sugar transferases"/>
    <property type="match status" value="1"/>
</dbReference>
<accession>A0A1M6QJK4</accession>
<protein>
    <submittedName>
        <fullName evidence="5">Glucose-1-phosphate adenylyltransferase</fullName>
    </submittedName>
</protein>
<dbReference type="GO" id="GO:0005978">
    <property type="term" value="P:glycogen biosynthetic process"/>
    <property type="evidence" value="ECO:0007669"/>
    <property type="project" value="UniProtKB-KW"/>
</dbReference>
<evidence type="ECO:0000259" key="4">
    <source>
        <dbReference type="Pfam" id="PF24894"/>
    </source>
</evidence>
<dbReference type="InterPro" id="IPR011831">
    <property type="entry name" value="ADP-Glc_PPase"/>
</dbReference>
<dbReference type="CDD" id="cd04651">
    <property type="entry name" value="LbH_G1P_AT_C"/>
    <property type="match status" value="1"/>
</dbReference>
<dbReference type="NCBIfam" id="TIGR02092">
    <property type="entry name" value="glgD"/>
    <property type="match status" value="1"/>
</dbReference>
<dbReference type="GO" id="GO:0008878">
    <property type="term" value="F:glucose-1-phosphate adenylyltransferase activity"/>
    <property type="evidence" value="ECO:0007669"/>
    <property type="project" value="InterPro"/>
</dbReference>
<evidence type="ECO:0000256" key="1">
    <source>
        <dbReference type="ARBA" id="ARBA00010443"/>
    </source>
</evidence>
<dbReference type="PANTHER" id="PTHR43523:SF6">
    <property type="entry name" value="GLYCOGEN BIOSYNTHESIS PROTEIN GLGD"/>
    <property type="match status" value="1"/>
</dbReference>
<dbReference type="Gene3D" id="2.160.10.10">
    <property type="entry name" value="Hexapeptide repeat proteins"/>
    <property type="match status" value="1"/>
</dbReference>
<sequence>MKDVIGIINDTMNADELKDLTKHRSFGSIPFGGRYRLIDFTLSNMANSGINNIGIFTQIKSRSLLDHLGTGKNWNLNHLYILPPVIKPGENLENFGDVDYFSKHIDFLEKSKEKYVLLANSNCIYNLDFNLVKNFFFDSLADIVMVYKRVENTKDEKVINLDVDFSSKRIIDIAVEPNNSTGDLYCNIIFMRKEMFLGLIDYCVSRGLKDFIKDGIIPRLKTFRVMAYEYNGFYGQVKTLLNYYKLNKALLEKEVWDKLFINDNPILTKVQHEPPAKYVEGNLVENSLIANGCVIEGKVINSILFRGVKVKKGSVIKDSIVMQKGIIGENAVIENTILDKEVQVNNDVKVISPLNYPIVIERKTEI</sequence>
<dbReference type="InterPro" id="IPR011004">
    <property type="entry name" value="Trimer_LpxA-like_sf"/>
</dbReference>